<dbReference type="Proteomes" id="UP000027195">
    <property type="component" value="Unassembled WGS sequence"/>
</dbReference>
<dbReference type="SUPFAM" id="SSF52047">
    <property type="entry name" value="RNI-like"/>
    <property type="match status" value="1"/>
</dbReference>
<gene>
    <name evidence="1" type="ORF">BOTBODRAFT_254274</name>
</gene>
<dbReference type="Gene3D" id="3.80.10.10">
    <property type="entry name" value="Ribonuclease Inhibitor"/>
    <property type="match status" value="1"/>
</dbReference>
<name>A0A067LVV2_BOTB1</name>
<accession>A0A067LVV2</accession>
<organism evidence="1 2">
    <name type="scientific">Botryobasidium botryosum (strain FD-172 SS1)</name>
    <dbReference type="NCBI Taxonomy" id="930990"/>
    <lineage>
        <taxon>Eukaryota</taxon>
        <taxon>Fungi</taxon>
        <taxon>Dikarya</taxon>
        <taxon>Basidiomycota</taxon>
        <taxon>Agaricomycotina</taxon>
        <taxon>Agaricomycetes</taxon>
        <taxon>Cantharellales</taxon>
        <taxon>Botryobasidiaceae</taxon>
        <taxon>Botryobasidium</taxon>
    </lineage>
</organism>
<proteinExistence type="predicted"/>
<dbReference type="InterPro" id="IPR032675">
    <property type="entry name" value="LRR_dom_sf"/>
</dbReference>
<dbReference type="AlphaFoldDB" id="A0A067LVV2"/>
<dbReference type="EMBL" id="KL198138">
    <property type="protein sequence ID" value="KDQ06385.1"/>
    <property type="molecule type" value="Genomic_DNA"/>
</dbReference>
<sequence length="558" mass="61987">MEAVGFEEASQLIQAFVDRIRLTHGHAYAQGHSERAWAALETEAKLVRIAVDIVNRCAAQVVTSINRRRNELTPVYRLPDEVLSLVFEHVDVSTEWQNPTEAAPLALLRVTSAWRQVALSTPKLWTYIDARRMPVPAIHTWIERSKRAPLDIVYNNLTGRMAEGLPALDGLKLVSTHVGRCCSLDLRNAAGINLILASPAHLLEKLSLAYSEEYGTHLDDPFSGVAPHLHELVLKGVFVPLDHSIYSGLSRLHLNYTPEILQTDELLRAVEASPQLETLIFENVQFSHPPQAHHSIIELLHLSTLRFHEVASWGIQSILTHIRTPPSSYLEVYPTMLTHPPFNTLGSIFPRSTGVEYDIQNLVLTQSLRVYSHSLGRYCWIDGSVGFTRLFSLEANTDERGGLVATLLPGLGAAFPLPFLRILFVASLGAEDATPFSAALDNLPTVEELTLEECHETIVAVLSSPQRIPRLRELSIVNSTLNESILLRLVQSRTGRDGRRNDTGPHSPGDETSLQCLRLSECPSITQFLVSTLRKHLREVCLDGGYGEEDAWSSSSTS</sequence>
<reference evidence="2" key="1">
    <citation type="journal article" date="2014" name="Proc. Natl. Acad. Sci. U.S.A.">
        <title>Extensive sampling of basidiomycete genomes demonstrates inadequacy of the white-rot/brown-rot paradigm for wood decay fungi.</title>
        <authorList>
            <person name="Riley R."/>
            <person name="Salamov A.A."/>
            <person name="Brown D.W."/>
            <person name="Nagy L.G."/>
            <person name="Floudas D."/>
            <person name="Held B.W."/>
            <person name="Levasseur A."/>
            <person name="Lombard V."/>
            <person name="Morin E."/>
            <person name="Otillar R."/>
            <person name="Lindquist E.A."/>
            <person name="Sun H."/>
            <person name="LaButti K.M."/>
            <person name="Schmutz J."/>
            <person name="Jabbour D."/>
            <person name="Luo H."/>
            <person name="Baker S.E."/>
            <person name="Pisabarro A.G."/>
            <person name="Walton J.D."/>
            <person name="Blanchette R.A."/>
            <person name="Henrissat B."/>
            <person name="Martin F."/>
            <person name="Cullen D."/>
            <person name="Hibbett D.S."/>
            <person name="Grigoriev I.V."/>
        </authorList>
    </citation>
    <scope>NUCLEOTIDE SEQUENCE [LARGE SCALE GENOMIC DNA]</scope>
    <source>
        <strain evidence="2">FD-172 SS1</strain>
    </source>
</reference>
<dbReference type="SUPFAM" id="SSF81383">
    <property type="entry name" value="F-box domain"/>
    <property type="match status" value="1"/>
</dbReference>
<dbReference type="OrthoDB" id="3266451at2759"/>
<dbReference type="InterPro" id="IPR036047">
    <property type="entry name" value="F-box-like_dom_sf"/>
</dbReference>
<evidence type="ECO:0000313" key="1">
    <source>
        <dbReference type="EMBL" id="KDQ06385.1"/>
    </source>
</evidence>
<evidence type="ECO:0000313" key="2">
    <source>
        <dbReference type="Proteomes" id="UP000027195"/>
    </source>
</evidence>
<dbReference type="InParanoid" id="A0A067LVV2"/>
<keyword evidence="2" id="KW-1185">Reference proteome</keyword>
<dbReference type="STRING" id="930990.A0A067LVV2"/>
<protein>
    <submittedName>
        <fullName evidence="1">Uncharacterized protein</fullName>
    </submittedName>
</protein>
<dbReference type="HOGENOM" id="CLU_024199_1_2_1"/>